<feature type="region of interest" description="Disordered" evidence="1">
    <location>
        <begin position="1"/>
        <end position="85"/>
    </location>
</feature>
<feature type="compositionally biased region" description="Basic residues" evidence="1">
    <location>
        <begin position="253"/>
        <end position="294"/>
    </location>
</feature>
<evidence type="ECO:0000256" key="1">
    <source>
        <dbReference type="SAM" id="MobiDB-lite"/>
    </source>
</evidence>
<feature type="compositionally biased region" description="Basic and acidic residues" evidence="1">
    <location>
        <begin position="211"/>
        <end position="221"/>
    </location>
</feature>
<keyword evidence="2" id="KW-0012">Acyltransferase</keyword>
<reference evidence="2" key="1">
    <citation type="submission" date="2020-02" db="EMBL/GenBank/DDBJ databases">
        <authorList>
            <person name="Meier V. D."/>
        </authorList>
    </citation>
    <scope>NUCLEOTIDE SEQUENCE</scope>
    <source>
        <strain evidence="2">AVDCRST_MAG66</strain>
    </source>
</reference>
<feature type="compositionally biased region" description="Basic residues" evidence="1">
    <location>
        <begin position="103"/>
        <end position="115"/>
    </location>
</feature>
<keyword evidence="2" id="KW-0808">Transferase</keyword>
<feature type="region of interest" description="Disordered" evidence="1">
    <location>
        <begin position="98"/>
        <end position="406"/>
    </location>
</feature>
<sequence>ARGCDRRGGPIPDRTRVQGVAEGRATGRPHRAGGAGRPGPGAPARPRPGRRPHARLRAARGRAGLQHGARRRGHAGSRHPAGHDDHPLLLVVAADHADGAARHPGRRGRRLHLRRRGDGVPVRQGQLRLPARHPQPGVLRRPGPHAARRAGRRGLLERPAGGRAPPRRLHRDGADRRERRAAQGRHARGHGPLRRALAEPRREGHRQRLLRPRDHPGDAAGRHRGLHRRRPPRRHHLRGGVAAQAGVPPGRPDHRRQRLPAQRRCRRADRHVRREGRRAGRHPARAGRRHRRVRPVAGDHGPRPGGGDQAGAGPRRHDHRRRRPRRAQRGVRRAGPPQRPRPGHRRGQAQRPRRRHRAGPPLRHDRRADHHHSAQRPARHRRHHRAGDDVRRRRAGHGPGARAPGL</sequence>
<name>A0A6J4N7M7_9PSEU</name>
<feature type="compositionally biased region" description="Basic and acidic residues" evidence="1">
    <location>
        <begin position="362"/>
        <end position="372"/>
    </location>
</feature>
<organism evidence="2">
    <name type="scientific">uncultured Pseudonocardia sp</name>
    <dbReference type="NCBI Taxonomy" id="211455"/>
    <lineage>
        <taxon>Bacteria</taxon>
        <taxon>Bacillati</taxon>
        <taxon>Actinomycetota</taxon>
        <taxon>Actinomycetes</taxon>
        <taxon>Pseudonocardiales</taxon>
        <taxon>Pseudonocardiaceae</taxon>
        <taxon>Pseudonocardia</taxon>
        <taxon>environmental samples</taxon>
    </lineage>
</organism>
<feature type="compositionally biased region" description="Low complexity" evidence="1">
    <location>
        <begin position="239"/>
        <end position="248"/>
    </location>
</feature>
<feature type="non-terminal residue" evidence="2">
    <location>
        <position position="1"/>
    </location>
</feature>
<dbReference type="GO" id="GO:0003985">
    <property type="term" value="F:acetyl-CoA C-acetyltransferase activity"/>
    <property type="evidence" value="ECO:0007669"/>
    <property type="project" value="UniProtKB-EC"/>
</dbReference>
<dbReference type="EC" id="2.3.1.16" evidence="2"/>
<feature type="non-terminal residue" evidence="2">
    <location>
        <position position="406"/>
    </location>
</feature>
<feature type="compositionally biased region" description="Basic residues" evidence="1">
    <location>
        <begin position="47"/>
        <end position="60"/>
    </location>
</feature>
<feature type="compositionally biased region" description="Basic residues" evidence="1">
    <location>
        <begin position="373"/>
        <end position="385"/>
    </location>
</feature>
<accession>A0A6J4N7M7</accession>
<feature type="compositionally biased region" description="Basic residues" evidence="1">
    <location>
        <begin position="314"/>
        <end position="332"/>
    </location>
</feature>
<evidence type="ECO:0000313" key="2">
    <source>
        <dbReference type="EMBL" id="CAA9378254.1"/>
    </source>
</evidence>
<protein>
    <submittedName>
        <fullName evidence="2">3-ketoacyl-CoA thiolase @ Acetyl-CoA acetyltransferase</fullName>
        <ecNumber evidence="2">2.3.1.16</ecNumber>
        <ecNumber evidence="2">2.3.1.9</ecNumber>
    </submittedName>
</protein>
<dbReference type="EMBL" id="CADCUS010000015">
    <property type="protein sequence ID" value="CAA9378254.1"/>
    <property type="molecule type" value="Genomic_DNA"/>
</dbReference>
<feature type="compositionally biased region" description="Basic residues" evidence="1">
    <location>
        <begin position="182"/>
        <end position="193"/>
    </location>
</feature>
<dbReference type="EC" id="2.3.1.9" evidence="2"/>
<proteinExistence type="predicted"/>
<feature type="compositionally biased region" description="Basic and acidic residues" evidence="1">
    <location>
        <begin position="171"/>
        <end position="181"/>
    </location>
</feature>
<feature type="compositionally biased region" description="Basic residues" evidence="1">
    <location>
        <begin position="222"/>
        <end position="238"/>
    </location>
</feature>
<gene>
    <name evidence="2" type="ORF">AVDCRST_MAG66-120</name>
</gene>
<dbReference type="AlphaFoldDB" id="A0A6J4N7M7"/>
<feature type="compositionally biased region" description="Basic residues" evidence="1">
    <location>
        <begin position="341"/>
        <end position="358"/>
    </location>
</feature>
<feature type="compositionally biased region" description="Basic and acidic residues" evidence="1">
    <location>
        <begin position="1"/>
        <end position="16"/>
    </location>
</feature>
<feature type="compositionally biased region" description="Basic residues" evidence="1">
    <location>
        <begin position="142"/>
        <end position="152"/>
    </location>
</feature>
<feature type="compositionally biased region" description="Basic residues" evidence="1">
    <location>
        <begin position="68"/>
        <end position="77"/>
    </location>
</feature>